<organism evidence="12 13">
    <name type="scientific">Aspergillus cristatus</name>
    <name type="common">Chinese Fuzhuan brick tea-fermentation fungus</name>
    <name type="synonym">Eurotium cristatum</name>
    <dbReference type="NCBI Taxonomy" id="573508"/>
    <lineage>
        <taxon>Eukaryota</taxon>
        <taxon>Fungi</taxon>
        <taxon>Dikarya</taxon>
        <taxon>Ascomycota</taxon>
        <taxon>Pezizomycotina</taxon>
        <taxon>Eurotiomycetes</taxon>
        <taxon>Eurotiomycetidae</taxon>
        <taxon>Eurotiales</taxon>
        <taxon>Aspergillaceae</taxon>
        <taxon>Aspergillus</taxon>
        <taxon>Aspergillus subgen. Aspergillus</taxon>
    </lineage>
</organism>
<proteinExistence type="predicted"/>
<keyword evidence="7" id="KW-0119">Carbohydrate metabolism</keyword>
<evidence type="ECO:0000256" key="7">
    <source>
        <dbReference type="ARBA" id="ARBA00023277"/>
    </source>
</evidence>
<evidence type="ECO:0000256" key="3">
    <source>
        <dbReference type="ARBA" id="ARBA00022525"/>
    </source>
</evidence>
<keyword evidence="6" id="KW-0378">Hydrolase</keyword>
<evidence type="ECO:0000256" key="10">
    <source>
        <dbReference type="SAM" id="MobiDB-lite"/>
    </source>
</evidence>
<dbReference type="GO" id="GO:0005576">
    <property type="term" value="C:extracellular region"/>
    <property type="evidence" value="ECO:0007669"/>
    <property type="project" value="UniProtKB-SubCell"/>
</dbReference>
<protein>
    <recommendedName>
        <fullName evidence="2">feruloyl esterase</fullName>
        <ecNumber evidence="2">3.1.1.73</ecNumber>
    </recommendedName>
</protein>
<sequence>MKLTLQLGLLALLGTTTTALPAQSQSQSSASTSPSAAPQPKTTSPGCGKHIPPGHSPGDSYRANMISDDGRNRSYLIHLPSNYTTHRPAPVVIAFHGRGKDPEYMEELSQFSNEDFNPDAIAVYPQAIVDDYWHVTSGPNDISFTLQLITHLEKNYCIDPTRVYASGKSNGGGFTNDLACDPVASTRIAAFAPVSGGYYQNLTSSEDECDPSSVEIQCSPGRSRVPILEFHGTADTTIPYAGGARHGFCLPTVSRALRQWADRDGLGTSNKTEELWGGHVQKYEFGSGELQGLVTHYRIDGWKHVWPSKHGNYDSSKGTYFDAAPVIMKFFKRWSL</sequence>
<name>A0A1E3BQH1_ASPCR</name>
<dbReference type="Gene3D" id="3.40.50.1820">
    <property type="entry name" value="alpha/beta hydrolase"/>
    <property type="match status" value="1"/>
</dbReference>
<evidence type="ECO:0000256" key="11">
    <source>
        <dbReference type="SAM" id="SignalP"/>
    </source>
</evidence>
<dbReference type="AlphaFoldDB" id="A0A1E3BQH1"/>
<evidence type="ECO:0000256" key="8">
    <source>
        <dbReference type="ARBA" id="ARBA00023326"/>
    </source>
</evidence>
<evidence type="ECO:0000256" key="9">
    <source>
        <dbReference type="ARBA" id="ARBA00034075"/>
    </source>
</evidence>
<dbReference type="STRING" id="573508.A0A1E3BQH1"/>
<keyword evidence="13" id="KW-1185">Reference proteome</keyword>
<dbReference type="PANTHER" id="PTHR38050:SF2">
    <property type="entry name" value="FERULOYL ESTERASE C-RELATED"/>
    <property type="match status" value="1"/>
</dbReference>
<comment type="subcellular location">
    <subcellularLocation>
        <location evidence="1">Secreted</location>
    </subcellularLocation>
</comment>
<dbReference type="EC" id="3.1.1.73" evidence="2"/>
<dbReference type="EMBL" id="JXNT01000001">
    <property type="protein sequence ID" value="ODM23137.1"/>
    <property type="molecule type" value="Genomic_DNA"/>
</dbReference>
<dbReference type="SMR" id="A0A1E3BQH1"/>
<comment type="caution">
    <text evidence="12">The sequence shown here is derived from an EMBL/GenBank/DDBJ whole genome shotgun (WGS) entry which is preliminary data.</text>
</comment>
<dbReference type="SUPFAM" id="SSF53474">
    <property type="entry name" value="alpha/beta-Hydrolases"/>
    <property type="match status" value="1"/>
</dbReference>
<evidence type="ECO:0000256" key="6">
    <source>
        <dbReference type="ARBA" id="ARBA00022801"/>
    </source>
</evidence>
<feature type="chain" id="PRO_5009123933" description="feruloyl esterase" evidence="11">
    <location>
        <begin position="20"/>
        <end position="336"/>
    </location>
</feature>
<evidence type="ECO:0000256" key="4">
    <source>
        <dbReference type="ARBA" id="ARBA00022651"/>
    </source>
</evidence>
<evidence type="ECO:0000256" key="2">
    <source>
        <dbReference type="ARBA" id="ARBA00013091"/>
    </source>
</evidence>
<dbReference type="InterPro" id="IPR029058">
    <property type="entry name" value="AB_hydrolase_fold"/>
</dbReference>
<evidence type="ECO:0000256" key="5">
    <source>
        <dbReference type="ARBA" id="ARBA00022729"/>
    </source>
</evidence>
<feature type="signal peptide" evidence="11">
    <location>
        <begin position="1"/>
        <end position="19"/>
    </location>
</feature>
<dbReference type="GO" id="GO:0030600">
    <property type="term" value="F:feruloyl esterase activity"/>
    <property type="evidence" value="ECO:0007669"/>
    <property type="project" value="UniProtKB-EC"/>
</dbReference>
<accession>A0A1E3BQH1</accession>
<dbReference type="GO" id="GO:0045493">
    <property type="term" value="P:xylan catabolic process"/>
    <property type="evidence" value="ECO:0007669"/>
    <property type="project" value="UniProtKB-KW"/>
</dbReference>
<dbReference type="InterPro" id="IPR043595">
    <property type="entry name" value="FaeB/C/D"/>
</dbReference>
<evidence type="ECO:0000313" key="13">
    <source>
        <dbReference type="Proteomes" id="UP000094569"/>
    </source>
</evidence>
<evidence type="ECO:0000256" key="1">
    <source>
        <dbReference type="ARBA" id="ARBA00004613"/>
    </source>
</evidence>
<gene>
    <name evidence="12" type="ORF">SI65_00726</name>
</gene>
<feature type="compositionally biased region" description="Low complexity" evidence="10">
    <location>
        <begin position="22"/>
        <end position="45"/>
    </location>
</feature>
<feature type="region of interest" description="Disordered" evidence="10">
    <location>
        <begin position="22"/>
        <end position="65"/>
    </location>
</feature>
<reference evidence="12 13" key="1">
    <citation type="journal article" date="2016" name="BMC Genomics">
        <title>Comparative genomic and transcriptomic analyses of the Fuzhuan brick tea-fermentation fungus Aspergillus cristatus.</title>
        <authorList>
            <person name="Ge Y."/>
            <person name="Wang Y."/>
            <person name="Liu Y."/>
            <person name="Tan Y."/>
            <person name="Ren X."/>
            <person name="Zhang X."/>
            <person name="Hyde K.D."/>
            <person name="Liu Y."/>
            <person name="Liu Z."/>
        </authorList>
    </citation>
    <scope>NUCLEOTIDE SEQUENCE [LARGE SCALE GENOMIC DNA]</scope>
    <source>
        <strain evidence="12 13">GZAAS20.1005</strain>
    </source>
</reference>
<dbReference type="OrthoDB" id="424610at2759"/>
<dbReference type="Proteomes" id="UP000094569">
    <property type="component" value="Unassembled WGS sequence"/>
</dbReference>
<keyword evidence="3" id="KW-0964">Secreted</keyword>
<dbReference type="PANTHER" id="PTHR38050">
    <property type="match status" value="1"/>
</dbReference>
<evidence type="ECO:0000313" key="12">
    <source>
        <dbReference type="EMBL" id="ODM23137.1"/>
    </source>
</evidence>
<comment type="catalytic activity">
    <reaction evidence="9">
        <text>feruloyl-polysaccharide + H2O = ferulate + polysaccharide.</text>
        <dbReference type="EC" id="3.1.1.73"/>
    </reaction>
</comment>
<keyword evidence="4" id="KW-0858">Xylan degradation</keyword>
<keyword evidence="8" id="KW-0624">Polysaccharide degradation</keyword>
<keyword evidence="5 11" id="KW-0732">Signal</keyword>
<dbReference type="VEuPathDB" id="FungiDB:SI65_00726"/>